<dbReference type="AlphaFoldDB" id="A0A6J4JIH8"/>
<protein>
    <submittedName>
        <fullName evidence="3">Uncharacterized protein</fullName>
    </submittedName>
</protein>
<feature type="region of interest" description="Disordered" evidence="1">
    <location>
        <begin position="1"/>
        <end position="23"/>
    </location>
</feature>
<accession>A0A6J4JIH8</accession>
<feature type="transmembrane region" description="Helical" evidence="2">
    <location>
        <begin position="36"/>
        <end position="57"/>
    </location>
</feature>
<organism evidence="3">
    <name type="scientific">uncultured Acetobacteraceae bacterium</name>
    <dbReference type="NCBI Taxonomy" id="169975"/>
    <lineage>
        <taxon>Bacteria</taxon>
        <taxon>Pseudomonadati</taxon>
        <taxon>Pseudomonadota</taxon>
        <taxon>Alphaproteobacteria</taxon>
        <taxon>Acetobacterales</taxon>
        <taxon>Acetobacteraceae</taxon>
        <taxon>environmental samples</taxon>
    </lineage>
</organism>
<evidence type="ECO:0000256" key="1">
    <source>
        <dbReference type="SAM" id="MobiDB-lite"/>
    </source>
</evidence>
<keyword evidence="2" id="KW-1133">Transmembrane helix</keyword>
<evidence type="ECO:0000313" key="3">
    <source>
        <dbReference type="EMBL" id="CAA9280196.1"/>
    </source>
</evidence>
<name>A0A6J4JIH8_9PROT</name>
<keyword evidence="2" id="KW-0472">Membrane</keyword>
<dbReference type="EMBL" id="CADCTL010000270">
    <property type="protein sequence ID" value="CAA9280196.1"/>
    <property type="molecule type" value="Genomic_DNA"/>
</dbReference>
<gene>
    <name evidence="3" type="ORF">AVDCRST_MAG04-3669</name>
</gene>
<keyword evidence="2" id="KW-0812">Transmembrane</keyword>
<proteinExistence type="predicted"/>
<sequence length="62" mass="6590">MQSGTGTRPVPPRQPPATEATMSRFSEAARDIASDFLAAVGASLYFLAFFAAIHAALDKLSY</sequence>
<evidence type="ECO:0000256" key="2">
    <source>
        <dbReference type="SAM" id="Phobius"/>
    </source>
</evidence>
<reference evidence="3" key="1">
    <citation type="submission" date="2020-02" db="EMBL/GenBank/DDBJ databases">
        <authorList>
            <person name="Meier V. D."/>
        </authorList>
    </citation>
    <scope>NUCLEOTIDE SEQUENCE</scope>
    <source>
        <strain evidence="3">AVDCRST_MAG04</strain>
    </source>
</reference>